<evidence type="ECO:0000256" key="5">
    <source>
        <dbReference type="ARBA" id="ARBA00023034"/>
    </source>
</evidence>
<organism evidence="8 9">
    <name type="scientific">Azotobacter chroococcum NCIMB 8003</name>
    <dbReference type="NCBI Taxonomy" id="1328314"/>
    <lineage>
        <taxon>Bacteria</taxon>
        <taxon>Pseudomonadati</taxon>
        <taxon>Pseudomonadota</taxon>
        <taxon>Gammaproteobacteria</taxon>
        <taxon>Pseudomonadales</taxon>
        <taxon>Pseudomonadaceae</taxon>
        <taxon>Azotobacter</taxon>
    </lineage>
</organism>
<dbReference type="GO" id="GO:0008146">
    <property type="term" value="F:sulfotransferase activity"/>
    <property type="evidence" value="ECO:0007669"/>
    <property type="project" value="InterPro"/>
</dbReference>
<dbReference type="KEGG" id="acx:Achr_840"/>
<dbReference type="HOGENOM" id="CLU_094945_2_0_6"/>
<keyword evidence="3" id="KW-0812">Transmembrane</keyword>
<accession>A0A0C4WFP0</accession>
<keyword evidence="7" id="KW-0325">Glycoprotein</keyword>
<dbReference type="Pfam" id="PF03567">
    <property type="entry name" value="Sulfotransfer_2"/>
    <property type="match status" value="1"/>
</dbReference>
<dbReference type="InterPro" id="IPR018011">
    <property type="entry name" value="Carb_sulfotrans_8-10"/>
</dbReference>
<evidence type="ECO:0000256" key="2">
    <source>
        <dbReference type="ARBA" id="ARBA00022679"/>
    </source>
</evidence>
<evidence type="ECO:0000313" key="8">
    <source>
        <dbReference type="EMBL" id="AJE19598.1"/>
    </source>
</evidence>
<evidence type="ECO:0000256" key="3">
    <source>
        <dbReference type="ARBA" id="ARBA00022692"/>
    </source>
</evidence>
<dbReference type="InterPro" id="IPR005331">
    <property type="entry name" value="Sulfotransferase"/>
</dbReference>
<dbReference type="GO" id="GO:0016051">
    <property type="term" value="P:carbohydrate biosynthetic process"/>
    <property type="evidence" value="ECO:0007669"/>
    <property type="project" value="InterPro"/>
</dbReference>
<dbReference type="STRING" id="1328314.Achr_840"/>
<dbReference type="PANTHER" id="PTHR12137">
    <property type="entry name" value="CARBOHYDRATE SULFOTRANSFERASE"/>
    <property type="match status" value="1"/>
</dbReference>
<evidence type="ECO:0000256" key="7">
    <source>
        <dbReference type="ARBA" id="ARBA00023180"/>
    </source>
</evidence>
<dbReference type="SUPFAM" id="SSF52540">
    <property type="entry name" value="P-loop containing nucleoside triphosphate hydrolases"/>
    <property type="match status" value="1"/>
</dbReference>
<comment type="subcellular location">
    <subcellularLocation>
        <location evidence="1">Golgi apparatus membrane</location>
        <topology evidence="1">Single-pass type II membrane protein</topology>
    </subcellularLocation>
</comment>
<name>A0A0C4WFP0_9GAMM</name>
<proteinExistence type="predicted"/>
<keyword evidence="2 8" id="KW-0808">Transferase</keyword>
<dbReference type="GO" id="GO:0016020">
    <property type="term" value="C:membrane"/>
    <property type="evidence" value="ECO:0007669"/>
    <property type="project" value="InterPro"/>
</dbReference>
<dbReference type="Gene3D" id="3.40.50.300">
    <property type="entry name" value="P-loop containing nucleotide triphosphate hydrolases"/>
    <property type="match status" value="1"/>
</dbReference>
<keyword evidence="4" id="KW-1133">Transmembrane helix</keyword>
<keyword evidence="6" id="KW-0472">Membrane</keyword>
<reference evidence="8 9" key="1">
    <citation type="journal article" date="2015" name="PLoS ONE">
        <title>Azotobacter Genomes: The Genome of Azotobacter chroococcum NCIMB 8003 (ATCC 4412).</title>
        <authorList>
            <person name="Robson R.L."/>
            <person name="Jones R."/>
            <person name="Robson R.M."/>
            <person name="Schwartz A."/>
            <person name="Richardson T.H."/>
        </authorList>
    </citation>
    <scope>NUCLEOTIDE SEQUENCE [LARGE SCALE GENOMIC DNA]</scope>
    <source>
        <strain evidence="8 9">NCIMB 8003</strain>
    </source>
</reference>
<evidence type="ECO:0000313" key="9">
    <source>
        <dbReference type="Proteomes" id="UP000068210"/>
    </source>
</evidence>
<evidence type="ECO:0000256" key="6">
    <source>
        <dbReference type="ARBA" id="ARBA00023136"/>
    </source>
</evidence>
<dbReference type="PANTHER" id="PTHR12137:SF54">
    <property type="entry name" value="CARBOHYDRATE SULFOTRANSFERASE"/>
    <property type="match status" value="1"/>
</dbReference>
<dbReference type="EMBL" id="CP010415">
    <property type="protein sequence ID" value="AJE19598.1"/>
    <property type="molecule type" value="Genomic_DNA"/>
</dbReference>
<dbReference type="AlphaFoldDB" id="A0A0C4WFP0"/>
<gene>
    <name evidence="8" type="ORF">Achr_840</name>
</gene>
<dbReference type="Proteomes" id="UP000068210">
    <property type="component" value="Chromosome"/>
</dbReference>
<evidence type="ECO:0000256" key="1">
    <source>
        <dbReference type="ARBA" id="ARBA00004323"/>
    </source>
</evidence>
<keyword evidence="9" id="KW-1185">Reference proteome</keyword>
<sequence>MDFLRRFFWRSLSKQQQDYLLRQLPIIERQAFKQTLFKKTLAIPEPFRQYNCIFVHVPKCAGKSLCASLFGDGGPGHLPLNWYAQVFPEFYARAFKFAIVRDPLDRAHSAYCYLLGNRRLRQDQAARRMLERHGSFDNFVDAWLCPENVDRQIHFVPQWRFLTDELGQIDMDFIGRYENLAGDFAHVCRQLGLEVELAHKNRSDREIADRHEQFRPATRKRIHEVYARDYQLLGYAPPA</sequence>
<protein>
    <submittedName>
        <fullName evidence="8">Sulfotransferase family</fullName>
    </submittedName>
</protein>
<keyword evidence="5" id="KW-0333">Golgi apparatus</keyword>
<evidence type="ECO:0000256" key="4">
    <source>
        <dbReference type="ARBA" id="ARBA00022989"/>
    </source>
</evidence>
<dbReference type="InterPro" id="IPR027417">
    <property type="entry name" value="P-loop_NTPase"/>
</dbReference>